<dbReference type="Proteomes" id="UP000800200">
    <property type="component" value="Unassembled WGS sequence"/>
</dbReference>
<gene>
    <name evidence="8" type="ORF">K469DRAFT_796550</name>
</gene>
<name>A0A6A6DLD7_9PEZI</name>
<accession>A0A6A6DLD7</accession>
<dbReference type="Pfam" id="PF00067">
    <property type="entry name" value="p450"/>
    <property type="match status" value="2"/>
</dbReference>
<protein>
    <submittedName>
        <fullName evidence="8">Cytochrome P450 oxidoreductase</fullName>
    </submittedName>
</protein>
<dbReference type="CDD" id="cd11060">
    <property type="entry name" value="CYP57A1-like"/>
    <property type="match status" value="1"/>
</dbReference>
<dbReference type="GO" id="GO:0004497">
    <property type="term" value="F:monooxygenase activity"/>
    <property type="evidence" value="ECO:0007669"/>
    <property type="project" value="UniProtKB-KW"/>
</dbReference>
<comment type="cofactor">
    <cofactor evidence="1 5">
        <name>heme</name>
        <dbReference type="ChEBI" id="CHEBI:30413"/>
    </cofactor>
</comment>
<feature type="transmembrane region" description="Helical" evidence="7">
    <location>
        <begin position="23"/>
        <end position="43"/>
    </location>
</feature>
<dbReference type="InterPro" id="IPR036396">
    <property type="entry name" value="Cyt_P450_sf"/>
</dbReference>
<keyword evidence="3 5" id="KW-0479">Metal-binding</keyword>
<proteinExistence type="inferred from homology"/>
<dbReference type="InterPro" id="IPR050121">
    <property type="entry name" value="Cytochrome_P450_monoxygenase"/>
</dbReference>
<comment type="similarity">
    <text evidence="2 6">Belongs to the cytochrome P450 family.</text>
</comment>
<organism evidence="8 9">
    <name type="scientific">Zopfia rhizophila CBS 207.26</name>
    <dbReference type="NCBI Taxonomy" id="1314779"/>
    <lineage>
        <taxon>Eukaryota</taxon>
        <taxon>Fungi</taxon>
        <taxon>Dikarya</taxon>
        <taxon>Ascomycota</taxon>
        <taxon>Pezizomycotina</taxon>
        <taxon>Dothideomycetes</taxon>
        <taxon>Dothideomycetes incertae sedis</taxon>
        <taxon>Zopfiaceae</taxon>
        <taxon>Zopfia</taxon>
    </lineage>
</organism>
<dbReference type="PROSITE" id="PS00086">
    <property type="entry name" value="CYTOCHROME_P450"/>
    <property type="match status" value="1"/>
</dbReference>
<reference evidence="8" key="1">
    <citation type="journal article" date="2020" name="Stud. Mycol.">
        <title>101 Dothideomycetes genomes: a test case for predicting lifestyles and emergence of pathogens.</title>
        <authorList>
            <person name="Haridas S."/>
            <person name="Albert R."/>
            <person name="Binder M."/>
            <person name="Bloem J."/>
            <person name="Labutti K."/>
            <person name="Salamov A."/>
            <person name="Andreopoulos B."/>
            <person name="Baker S."/>
            <person name="Barry K."/>
            <person name="Bills G."/>
            <person name="Bluhm B."/>
            <person name="Cannon C."/>
            <person name="Castanera R."/>
            <person name="Culley D."/>
            <person name="Daum C."/>
            <person name="Ezra D."/>
            <person name="Gonzalez J."/>
            <person name="Henrissat B."/>
            <person name="Kuo A."/>
            <person name="Liang C."/>
            <person name="Lipzen A."/>
            <person name="Lutzoni F."/>
            <person name="Magnuson J."/>
            <person name="Mondo S."/>
            <person name="Nolan M."/>
            <person name="Ohm R."/>
            <person name="Pangilinan J."/>
            <person name="Park H.-J."/>
            <person name="Ramirez L."/>
            <person name="Alfaro M."/>
            <person name="Sun H."/>
            <person name="Tritt A."/>
            <person name="Yoshinaga Y."/>
            <person name="Zwiers L.-H."/>
            <person name="Turgeon B."/>
            <person name="Goodwin S."/>
            <person name="Spatafora J."/>
            <person name="Crous P."/>
            <person name="Grigoriev I."/>
        </authorList>
    </citation>
    <scope>NUCLEOTIDE SEQUENCE</scope>
    <source>
        <strain evidence="8">CBS 207.26</strain>
    </source>
</reference>
<sequence>MAPATNFTKDHLLSQIRHLEFKYLWQLLAAFILIPGPTLAAYTKFWRLYDVWKGQAHITAIELHRKHGPVVRIGPNHVSIADPSYIPVIYNIKENYIKSAFYPIQSTSWNKKTEMNIFSTQDPAFHRSERRKIASAYSLPNLLESETAMDSCINLFMERLDEYALNQKPIDLGTWLQYFAFDVRQKAWSIEQILTYAALCGQVPEYHKFLLGNPIFNAVIPAAETWNAVLVFTLKVINTRASIEHNGELINADAGGRDMLSQWAYVKSSDPLKMNTRDIVVGLSTNVFAGSDTTAIALRSIVYYLCKNPHCMAKVVQEIDGADEEGKLSTPITYKETTTVLPYFCAVLKEAMRLHPSVGLLMERHVPAEGVEMSGRFIPGGTIVGINPWVINRDKTMFPDPDDFKPEGWMTAAEGQLRQMDNIIELNFGGGARKCIGRNMSMIEMHKVVPQLLREFTVELTHPEKKWSTCNHWFVQQGDLICSLTRRAKKPSQ</sequence>
<dbReference type="PRINTS" id="PR00463">
    <property type="entry name" value="EP450I"/>
</dbReference>
<evidence type="ECO:0000256" key="4">
    <source>
        <dbReference type="ARBA" id="ARBA00023004"/>
    </source>
</evidence>
<evidence type="ECO:0000256" key="1">
    <source>
        <dbReference type="ARBA" id="ARBA00001971"/>
    </source>
</evidence>
<feature type="binding site" description="axial binding residue" evidence="5">
    <location>
        <position position="435"/>
    </location>
    <ligand>
        <name>heme</name>
        <dbReference type="ChEBI" id="CHEBI:30413"/>
    </ligand>
    <ligandPart>
        <name>Fe</name>
        <dbReference type="ChEBI" id="CHEBI:18248"/>
    </ligandPart>
</feature>
<evidence type="ECO:0000256" key="7">
    <source>
        <dbReference type="SAM" id="Phobius"/>
    </source>
</evidence>
<dbReference type="AlphaFoldDB" id="A0A6A6DLD7"/>
<dbReference type="Gene3D" id="1.10.630.10">
    <property type="entry name" value="Cytochrome P450"/>
    <property type="match status" value="1"/>
</dbReference>
<dbReference type="PRINTS" id="PR00385">
    <property type="entry name" value="P450"/>
</dbReference>
<dbReference type="PANTHER" id="PTHR24305">
    <property type="entry name" value="CYTOCHROME P450"/>
    <property type="match status" value="1"/>
</dbReference>
<dbReference type="OrthoDB" id="3934656at2759"/>
<keyword evidence="4 5" id="KW-0408">Iron</keyword>
<keyword evidence="7" id="KW-1133">Transmembrane helix</keyword>
<evidence type="ECO:0000256" key="5">
    <source>
        <dbReference type="PIRSR" id="PIRSR602401-1"/>
    </source>
</evidence>
<dbReference type="InterPro" id="IPR002401">
    <property type="entry name" value="Cyt_P450_E_grp-I"/>
</dbReference>
<evidence type="ECO:0000256" key="3">
    <source>
        <dbReference type="ARBA" id="ARBA00022723"/>
    </source>
</evidence>
<dbReference type="SUPFAM" id="SSF48264">
    <property type="entry name" value="Cytochrome P450"/>
    <property type="match status" value="1"/>
</dbReference>
<evidence type="ECO:0000313" key="8">
    <source>
        <dbReference type="EMBL" id="KAF2180281.1"/>
    </source>
</evidence>
<dbReference type="PANTHER" id="PTHR24305:SF232">
    <property type="entry name" value="P450, PUTATIVE (EUROFUNG)-RELATED"/>
    <property type="match status" value="1"/>
</dbReference>
<evidence type="ECO:0000313" key="9">
    <source>
        <dbReference type="Proteomes" id="UP000800200"/>
    </source>
</evidence>
<keyword evidence="5 6" id="KW-0349">Heme</keyword>
<keyword evidence="6" id="KW-0503">Monooxygenase</keyword>
<dbReference type="GO" id="GO:0020037">
    <property type="term" value="F:heme binding"/>
    <property type="evidence" value="ECO:0007669"/>
    <property type="project" value="InterPro"/>
</dbReference>
<keyword evidence="9" id="KW-1185">Reference proteome</keyword>
<keyword evidence="7" id="KW-0812">Transmembrane</keyword>
<dbReference type="GO" id="GO:0016705">
    <property type="term" value="F:oxidoreductase activity, acting on paired donors, with incorporation or reduction of molecular oxygen"/>
    <property type="evidence" value="ECO:0007669"/>
    <property type="project" value="InterPro"/>
</dbReference>
<keyword evidence="7" id="KW-0472">Membrane</keyword>
<evidence type="ECO:0000256" key="2">
    <source>
        <dbReference type="ARBA" id="ARBA00010617"/>
    </source>
</evidence>
<dbReference type="InterPro" id="IPR017972">
    <property type="entry name" value="Cyt_P450_CS"/>
</dbReference>
<dbReference type="InterPro" id="IPR001128">
    <property type="entry name" value="Cyt_P450"/>
</dbReference>
<dbReference type="GO" id="GO:0005506">
    <property type="term" value="F:iron ion binding"/>
    <property type="evidence" value="ECO:0007669"/>
    <property type="project" value="InterPro"/>
</dbReference>
<dbReference type="EMBL" id="ML994659">
    <property type="protein sequence ID" value="KAF2180281.1"/>
    <property type="molecule type" value="Genomic_DNA"/>
</dbReference>
<keyword evidence="6" id="KW-0560">Oxidoreductase</keyword>
<evidence type="ECO:0000256" key="6">
    <source>
        <dbReference type="RuleBase" id="RU000461"/>
    </source>
</evidence>